<reference evidence="3 4" key="1">
    <citation type="submission" date="2014-02" db="EMBL/GenBank/DDBJ databases">
        <title>The small core and large imbalanced accessory genome model reveals a collaborative survival strategy of Sorangium cellulosum strains in nature.</title>
        <authorList>
            <person name="Han K."/>
            <person name="Peng R."/>
            <person name="Blom J."/>
            <person name="Li Y.-Z."/>
        </authorList>
    </citation>
    <scope>NUCLEOTIDE SEQUENCE [LARGE SCALE GENOMIC DNA]</scope>
    <source>
        <strain evidence="3 4">So0157-25</strain>
    </source>
</reference>
<comment type="caution">
    <text evidence="3">The sequence shown here is derived from an EMBL/GenBank/DDBJ whole genome shotgun (WGS) entry which is preliminary data.</text>
</comment>
<organism evidence="3 4">
    <name type="scientific">Sorangium cellulosum</name>
    <name type="common">Polyangium cellulosum</name>
    <dbReference type="NCBI Taxonomy" id="56"/>
    <lineage>
        <taxon>Bacteria</taxon>
        <taxon>Pseudomonadati</taxon>
        <taxon>Myxococcota</taxon>
        <taxon>Polyangia</taxon>
        <taxon>Polyangiales</taxon>
        <taxon>Polyangiaceae</taxon>
        <taxon>Sorangium</taxon>
    </lineage>
</organism>
<feature type="region of interest" description="Disordered" evidence="1">
    <location>
        <begin position="24"/>
        <end position="71"/>
    </location>
</feature>
<dbReference type="Proteomes" id="UP000075420">
    <property type="component" value="Unassembled WGS sequence"/>
</dbReference>
<name>A0A150PD22_SORCE</name>
<dbReference type="PROSITE" id="PS51257">
    <property type="entry name" value="PROKAR_LIPOPROTEIN"/>
    <property type="match status" value="1"/>
</dbReference>
<dbReference type="AlphaFoldDB" id="A0A150PD22"/>
<evidence type="ECO:0000256" key="2">
    <source>
        <dbReference type="SAM" id="SignalP"/>
    </source>
</evidence>
<evidence type="ECO:0008006" key="5">
    <source>
        <dbReference type="Google" id="ProtNLM"/>
    </source>
</evidence>
<accession>A0A150PD22</accession>
<feature type="compositionally biased region" description="Gly residues" evidence="1">
    <location>
        <begin position="56"/>
        <end position="71"/>
    </location>
</feature>
<evidence type="ECO:0000313" key="3">
    <source>
        <dbReference type="EMBL" id="KYF53594.1"/>
    </source>
</evidence>
<proteinExistence type="predicted"/>
<sequence length="117" mass="11602">MPHRLTSPTPLLVLFGALAAGCQGPQPGAPMAPPPVEAGRGTEAAGVQGQEDAGGDGDPTGAGDAPGTGGAQGCGVDGPLMKYVGQSHDACSRIRFVCEPGWSYFSDDCGCGCTKQP</sequence>
<evidence type="ECO:0000256" key="1">
    <source>
        <dbReference type="SAM" id="MobiDB-lite"/>
    </source>
</evidence>
<gene>
    <name evidence="3" type="ORF">BE08_28795</name>
</gene>
<feature type="compositionally biased region" description="Pro residues" evidence="1">
    <location>
        <begin position="27"/>
        <end position="36"/>
    </location>
</feature>
<feature type="signal peptide" evidence="2">
    <location>
        <begin position="1"/>
        <end position="19"/>
    </location>
</feature>
<evidence type="ECO:0000313" key="4">
    <source>
        <dbReference type="Proteomes" id="UP000075420"/>
    </source>
</evidence>
<keyword evidence="2" id="KW-0732">Signal</keyword>
<feature type="chain" id="PRO_5007565459" description="Secreted protein" evidence="2">
    <location>
        <begin position="20"/>
        <end position="117"/>
    </location>
</feature>
<dbReference type="EMBL" id="JELY01002103">
    <property type="protein sequence ID" value="KYF53594.1"/>
    <property type="molecule type" value="Genomic_DNA"/>
</dbReference>
<protein>
    <recommendedName>
        <fullName evidence="5">Secreted protein</fullName>
    </recommendedName>
</protein>